<dbReference type="Proteomes" id="UP000280298">
    <property type="component" value="Chromosome"/>
</dbReference>
<dbReference type="EMBL" id="CP034539">
    <property type="protein sequence ID" value="AZQ39877.1"/>
    <property type="molecule type" value="Genomic_DNA"/>
</dbReference>
<accession>A0A3Q9F0X4</accession>
<gene>
    <name evidence="1" type="ORF">EJ357_46040</name>
</gene>
<dbReference type="RefSeq" id="WP_126398613.1">
    <property type="nucleotide sequence ID" value="NZ_CP034539.1"/>
</dbReference>
<organism evidence="1 2">
    <name type="scientific">Streptomyces cyaneochromogenes</name>
    <dbReference type="NCBI Taxonomy" id="2496836"/>
    <lineage>
        <taxon>Bacteria</taxon>
        <taxon>Bacillati</taxon>
        <taxon>Actinomycetota</taxon>
        <taxon>Actinomycetes</taxon>
        <taxon>Kitasatosporales</taxon>
        <taxon>Streptomycetaceae</taxon>
        <taxon>Streptomyces</taxon>
    </lineage>
</organism>
<dbReference type="OrthoDB" id="4546548at2"/>
<sequence>MQGRDLPEQYGAWKTVHERHRLLSAYGTWERLLMCGWLETKS</sequence>
<protein>
    <submittedName>
        <fullName evidence="1">Transposase</fullName>
    </submittedName>
</protein>
<dbReference type="KEGG" id="scya:EJ357_46040"/>
<dbReference type="AlphaFoldDB" id="A0A3Q9F0X4"/>
<keyword evidence="2" id="KW-1185">Reference proteome</keyword>
<evidence type="ECO:0000313" key="2">
    <source>
        <dbReference type="Proteomes" id="UP000280298"/>
    </source>
</evidence>
<reference evidence="1 2" key="1">
    <citation type="journal article" date="2019" name="Int. J. Syst. Evol. Microbiol.">
        <title>Streptomyces cyaneochromogenes sp. nov., a blue pigment-producing actinomycete from manganese-contaminated soil.</title>
        <authorList>
            <person name="Tang X."/>
            <person name="Zhao J."/>
            <person name="Li K."/>
            <person name="Chen Z."/>
            <person name="Sun Y."/>
            <person name="Gao J."/>
        </authorList>
    </citation>
    <scope>NUCLEOTIDE SEQUENCE [LARGE SCALE GENOMIC DNA]</scope>
    <source>
        <strain evidence="1 2">MK-45</strain>
    </source>
</reference>
<evidence type="ECO:0000313" key="1">
    <source>
        <dbReference type="EMBL" id="AZQ39877.1"/>
    </source>
</evidence>
<proteinExistence type="predicted"/>
<name>A0A3Q9F0X4_9ACTN</name>